<protein>
    <recommendedName>
        <fullName evidence="9 11">1-(5-phosphoribosyl)-5-[(5-phosphoribosylamino)methylideneamino] imidazole-4-carboxamide isomerase</fullName>
        <ecNumber evidence="9 11">5.3.1.16</ecNumber>
    </recommendedName>
    <alternativeName>
        <fullName evidence="9">Phosphoribosylformimino-5-aminoimidazole carboxamide ribotide isomerase</fullName>
    </alternativeName>
</protein>
<dbReference type="RefSeq" id="WP_182997570.1">
    <property type="nucleotide sequence ID" value="NZ_JABEQJ010000013.1"/>
</dbReference>
<keyword evidence="8 9" id="KW-0413">Isomerase</keyword>
<dbReference type="GO" id="GO:0005737">
    <property type="term" value="C:cytoplasm"/>
    <property type="evidence" value="ECO:0007669"/>
    <property type="project" value="UniProtKB-SubCell"/>
</dbReference>
<evidence type="ECO:0000256" key="6">
    <source>
        <dbReference type="ARBA" id="ARBA00022605"/>
    </source>
</evidence>
<comment type="catalytic activity">
    <reaction evidence="1 9 11">
        <text>1-(5-phospho-beta-D-ribosyl)-5-[(5-phospho-beta-D-ribosylamino)methylideneamino]imidazole-4-carboxamide = 5-[(5-phospho-1-deoxy-D-ribulos-1-ylimino)methylamino]-1-(5-phospho-beta-D-ribosyl)imidazole-4-carboxamide</text>
        <dbReference type="Rhea" id="RHEA:15469"/>
        <dbReference type="ChEBI" id="CHEBI:58435"/>
        <dbReference type="ChEBI" id="CHEBI:58525"/>
        <dbReference type="EC" id="5.3.1.16"/>
    </reaction>
</comment>
<comment type="similarity">
    <text evidence="4 9 10">Belongs to the HisA/HisF family.</text>
</comment>
<dbReference type="HAMAP" id="MF_01014">
    <property type="entry name" value="HisA"/>
    <property type="match status" value="1"/>
</dbReference>
<comment type="subcellular location">
    <subcellularLocation>
        <location evidence="2 9 11">Cytoplasm</location>
    </subcellularLocation>
</comment>
<comment type="pathway">
    <text evidence="3 9 11">Amino-acid biosynthesis; L-histidine biosynthesis; L-histidine from 5-phospho-alpha-D-ribose 1-diphosphate: step 4/9.</text>
</comment>
<evidence type="ECO:0000256" key="8">
    <source>
        <dbReference type="ARBA" id="ARBA00023235"/>
    </source>
</evidence>
<feature type="active site" description="Proton acceptor" evidence="9">
    <location>
        <position position="217"/>
    </location>
</feature>
<evidence type="ECO:0000259" key="12">
    <source>
        <dbReference type="PROSITE" id="PS51186"/>
    </source>
</evidence>
<dbReference type="GO" id="GO:0003949">
    <property type="term" value="F:1-(5-phosphoribosyl)-5-[(5-phosphoribosylamino)methylideneamino]imidazole-4-carboxamide isomerase activity"/>
    <property type="evidence" value="ECO:0007669"/>
    <property type="project" value="UniProtKB-UniRule"/>
</dbReference>
<keyword evidence="6 9" id="KW-0028">Amino-acid biosynthesis</keyword>
<comment type="caution">
    <text evidence="13">The sequence shown here is derived from an EMBL/GenBank/DDBJ whole genome shotgun (WGS) entry which is preliminary data.</text>
</comment>
<dbReference type="AlphaFoldDB" id="A0A7W4ID74"/>
<dbReference type="InterPro" id="IPR016181">
    <property type="entry name" value="Acyl_CoA_acyltransferase"/>
</dbReference>
<gene>
    <name evidence="9 13" type="primary">hisA</name>
    <name evidence="13" type="ORF">HLH48_11060</name>
</gene>
<dbReference type="InterPro" id="IPR023016">
    <property type="entry name" value="HisA/PriA"/>
</dbReference>
<dbReference type="NCBIfam" id="TIGR00007">
    <property type="entry name" value="1-(5-phosphoribosyl)-5-[(5-phosphoribosylamino)methylideneamino]imidazole-4-carboxamide isomerase"/>
    <property type="match status" value="1"/>
</dbReference>
<evidence type="ECO:0000256" key="11">
    <source>
        <dbReference type="RuleBase" id="RU003658"/>
    </source>
</evidence>
<dbReference type="InterPro" id="IPR011060">
    <property type="entry name" value="RibuloseP-bd_barrel"/>
</dbReference>
<dbReference type="EMBL" id="JABEQJ010000013">
    <property type="protein sequence ID" value="MBB2160703.1"/>
    <property type="molecule type" value="Genomic_DNA"/>
</dbReference>
<dbReference type="SUPFAM" id="SSF55729">
    <property type="entry name" value="Acyl-CoA N-acyltransferases (Nat)"/>
    <property type="match status" value="1"/>
</dbReference>
<dbReference type="Proteomes" id="UP000589085">
    <property type="component" value="Unassembled WGS sequence"/>
</dbReference>
<dbReference type="UniPathway" id="UPA00031">
    <property type="reaction ID" value="UER00009"/>
</dbReference>
<dbReference type="Gene3D" id="3.20.20.70">
    <property type="entry name" value="Aldolase class I"/>
    <property type="match status" value="1"/>
</dbReference>
<evidence type="ECO:0000256" key="5">
    <source>
        <dbReference type="ARBA" id="ARBA00022490"/>
    </source>
</evidence>
<dbReference type="FunFam" id="3.20.20.70:FF:000009">
    <property type="entry name" value="1-(5-phosphoribosyl)-5-[(5-phosphoribosylamino)methylideneamino] imidazole-4-carboxamide isomerase"/>
    <property type="match status" value="1"/>
</dbReference>
<evidence type="ECO:0000256" key="1">
    <source>
        <dbReference type="ARBA" id="ARBA00000901"/>
    </source>
</evidence>
<dbReference type="PANTHER" id="PTHR43090">
    <property type="entry name" value="1-(5-PHOSPHORIBOSYL)-5-[(5-PHOSPHORIBOSYLAMINO)METHYLIDENEAMINO] IMIDAZOLE-4-CARBOXAMIDE ISOMERASE"/>
    <property type="match status" value="1"/>
</dbReference>
<reference evidence="13 14" key="1">
    <citation type="submission" date="2020-04" db="EMBL/GenBank/DDBJ databases">
        <title>Description of novel Gluconacetobacter.</title>
        <authorList>
            <person name="Sombolestani A."/>
        </authorList>
    </citation>
    <scope>NUCLEOTIDE SEQUENCE [LARGE SCALE GENOMIC DNA]</scope>
    <source>
        <strain evidence="13 14">LMG 19747</strain>
    </source>
</reference>
<dbReference type="Pfam" id="PF00583">
    <property type="entry name" value="Acetyltransf_1"/>
    <property type="match status" value="1"/>
</dbReference>
<keyword evidence="7 9" id="KW-0368">Histidine biosynthesis</keyword>
<dbReference type="GO" id="GO:0000105">
    <property type="term" value="P:L-histidine biosynthetic process"/>
    <property type="evidence" value="ECO:0007669"/>
    <property type="project" value="UniProtKB-UniRule"/>
</dbReference>
<dbReference type="GO" id="GO:0016747">
    <property type="term" value="F:acyltransferase activity, transferring groups other than amino-acyl groups"/>
    <property type="evidence" value="ECO:0007669"/>
    <property type="project" value="InterPro"/>
</dbReference>
<evidence type="ECO:0000256" key="9">
    <source>
        <dbReference type="HAMAP-Rule" id="MF_01014"/>
    </source>
</evidence>
<dbReference type="InterPro" id="IPR013785">
    <property type="entry name" value="Aldolase_TIM"/>
</dbReference>
<evidence type="ECO:0000313" key="13">
    <source>
        <dbReference type="EMBL" id="MBB2160703.1"/>
    </source>
</evidence>
<dbReference type="InterPro" id="IPR000182">
    <property type="entry name" value="GNAT_dom"/>
</dbReference>
<dbReference type="InterPro" id="IPR006062">
    <property type="entry name" value="His_biosynth"/>
</dbReference>
<dbReference type="InterPro" id="IPR006063">
    <property type="entry name" value="HisA_bact_arch"/>
</dbReference>
<feature type="active site" description="Proton donor" evidence="9">
    <location>
        <position position="338"/>
    </location>
</feature>
<dbReference type="SUPFAM" id="SSF51366">
    <property type="entry name" value="Ribulose-phoshate binding barrel"/>
    <property type="match status" value="1"/>
</dbReference>
<dbReference type="PROSITE" id="PS51186">
    <property type="entry name" value="GNAT"/>
    <property type="match status" value="1"/>
</dbReference>
<name>A0A7W4ID74_9PROT</name>
<dbReference type="GO" id="GO:0000162">
    <property type="term" value="P:L-tryptophan biosynthetic process"/>
    <property type="evidence" value="ECO:0007669"/>
    <property type="project" value="TreeGrafter"/>
</dbReference>
<evidence type="ECO:0000256" key="3">
    <source>
        <dbReference type="ARBA" id="ARBA00005133"/>
    </source>
</evidence>
<feature type="domain" description="N-acetyltransferase" evidence="12">
    <location>
        <begin position="15"/>
        <end position="180"/>
    </location>
</feature>
<evidence type="ECO:0000256" key="4">
    <source>
        <dbReference type="ARBA" id="ARBA00009667"/>
    </source>
</evidence>
<dbReference type="InterPro" id="IPR044524">
    <property type="entry name" value="Isoase_HisA-like"/>
</dbReference>
<evidence type="ECO:0000256" key="10">
    <source>
        <dbReference type="RuleBase" id="RU003657"/>
    </source>
</evidence>
<sequence>MSGIGRSTGDQPRSERVQSLTEDDIQALCEATDAAILDGGGFGWLNVPGRQAMERYFRGLLMVPERMLFVARLDGIIVGAAQLVRPPRNNEAQAMSATLMHLYVAPYARGHGLGRLLLLEAEQCARAMGYQILNLDVRETQEAAIRLFRTFGFYQWGTHPSYARADGRTMRGLFFTKRLQDNERVVPAHPQAASVPIPATGPASVTGHSLTLYPAIDLKDGACVRLRRGEMDDATVYSDDPGAQARAWIAAGCGWLHVVDLNGAFAGRSANRAAIEAIIANATVPVQLGGGLRDLDSIERWLAAGITRVILGSVAVKNPELVRSACRAFPGRIVAGIDARSGQVATEGWAETSDMRAIDLGRRMEDVGVAAIIFTEISRDGMLTGIDIPQTAELADSLSIPVIASGGVGDVEHLRALRAATVTAPGIEGVIVGRALYDGRVDPADALRILS</sequence>
<dbReference type="Gene3D" id="3.40.630.30">
    <property type="match status" value="1"/>
</dbReference>
<accession>A0A7W4ID74</accession>
<dbReference type="PANTHER" id="PTHR43090:SF2">
    <property type="entry name" value="1-(5-PHOSPHORIBOSYL)-5-[(5-PHOSPHORIBOSYLAMINO)METHYLIDENEAMINO] IMIDAZOLE-4-CARBOXAMIDE ISOMERASE"/>
    <property type="match status" value="1"/>
</dbReference>
<dbReference type="Pfam" id="PF00977">
    <property type="entry name" value="His_biosynth"/>
    <property type="match status" value="1"/>
</dbReference>
<evidence type="ECO:0000256" key="7">
    <source>
        <dbReference type="ARBA" id="ARBA00023102"/>
    </source>
</evidence>
<proteinExistence type="inferred from homology"/>
<dbReference type="CDD" id="cd04732">
    <property type="entry name" value="HisA"/>
    <property type="match status" value="1"/>
</dbReference>
<evidence type="ECO:0000313" key="14">
    <source>
        <dbReference type="Proteomes" id="UP000589085"/>
    </source>
</evidence>
<evidence type="ECO:0000256" key="2">
    <source>
        <dbReference type="ARBA" id="ARBA00004496"/>
    </source>
</evidence>
<dbReference type="EC" id="5.3.1.16" evidence="9 11"/>
<keyword evidence="5 9" id="KW-0963">Cytoplasm</keyword>
<organism evidence="13 14">
    <name type="scientific">Gluconacetobacter sacchari</name>
    <dbReference type="NCBI Taxonomy" id="92759"/>
    <lineage>
        <taxon>Bacteria</taxon>
        <taxon>Pseudomonadati</taxon>
        <taxon>Pseudomonadota</taxon>
        <taxon>Alphaproteobacteria</taxon>
        <taxon>Acetobacterales</taxon>
        <taxon>Acetobacteraceae</taxon>
        <taxon>Gluconacetobacter</taxon>
    </lineage>
</organism>